<gene>
    <name evidence="1" type="ORF">SDC9_149679</name>
</gene>
<name>A0A645EPJ8_9ZZZZ</name>
<proteinExistence type="predicted"/>
<evidence type="ECO:0000313" key="1">
    <source>
        <dbReference type="EMBL" id="MPN02463.1"/>
    </source>
</evidence>
<dbReference type="EMBL" id="VSSQ01048416">
    <property type="protein sequence ID" value="MPN02463.1"/>
    <property type="molecule type" value="Genomic_DNA"/>
</dbReference>
<protein>
    <submittedName>
        <fullName evidence="1">Uncharacterized protein</fullName>
    </submittedName>
</protein>
<organism evidence="1">
    <name type="scientific">bioreactor metagenome</name>
    <dbReference type="NCBI Taxonomy" id="1076179"/>
    <lineage>
        <taxon>unclassified sequences</taxon>
        <taxon>metagenomes</taxon>
        <taxon>ecological metagenomes</taxon>
    </lineage>
</organism>
<dbReference type="AlphaFoldDB" id="A0A645EPJ8"/>
<accession>A0A645EPJ8</accession>
<sequence>MPKTAAAKSGRSLLKRVPTRARKPLIAAVALFVLVPALLFGGSELMLRLAVPKDVVTQYLGMRESPVNTRDIELETADQLSLARKTRARGDTRAFRFFAANKTVTINEWYDPISFGLGNPDTNDCDLVFILLDKNGEYAYRSLGVAPGQYLPSIELFQTLQYGEHKYTLIVAGYEPDKVNPETNIPETYKLIGVQYTKLKLVVGIEQETTTAP</sequence>
<reference evidence="1" key="1">
    <citation type="submission" date="2019-08" db="EMBL/GenBank/DDBJ databases">
        <authorList>
            <person name="Kucharzyk K."/>
            <person name="Murdoch R.W."/>
            <person name="Higgins S."/>
            <person name="Loffler F."/>
        </authorList>
    </citation>
    <scope>NUCLEOTIDE SEQUENCE</scope>
</reference>
<comment type="caution">
    <text evidence="1">The sequence shown here is derived from an EMBL/GenBank/DDBJ whole genome shotgun (WGS) entry which is preliminary data.</text>
</comment>